<evidence type="ECO:0008006" key="3">
    <source>
        <dbReference type="Google" id="ProtNLM"/>
    </source>
</evidence>
<dbReference type="InParanoid" id="S2JBD8"/>
<accession>S2JBD8</accession>
<keyword evidence="2" id="KW-1185">Reference proteome</keyword>
<dbReference type="Proteomes" id="UP000014254">
    <property type="component" value="Unassembled WGS sequence"/>
</dbReference>
<dbReference type="EMBL" id="KE124004">
    <property type="protein sequence ID" value="EPB85752.1"/>
    <property type="molecule type" value="Genomic_DNA"/>
</dbReference>
<sequence length="238" mass="27329">MMGTKQMKAIRPAIVYDNKKSSRSSWTKLYKRVKKLENQYDVELNEEHNDTGFAIFFFSQLLKLISNNPELFDEQKEVSEWDFLMKFWSSILERLFVKSGLRLKWGDTHLNNEGDESPSLKVDLKVLDDEVVQRYSQETEVAVAKFAKSSPGCAKFTSDRSKLQIEAKVVIDNHIRNDTNITSVDSLQICGLEVFITNSKLEAPGLYVGNEIYHLQIDASLSRFGEYLGLIAHLLCFM</sequence>
<feature type="non-terminal residue" evidence="1">
    <location>
        <position position="238"/>
    </location>
</feature>
<gene>
    <name evidence="1" type="ORF">HMPREF1544_07421</name>
</gene>
<proteinExistence type="predicted"/>
<dbReference type="OrthoDB" id="2234393at2759"/>
<reference evidence="2" key="1">
    <citation type="submission" date="2013-05" db="EMBL/GenBank/DDBJ databases">
        <title>The Genome sequence of Mucor circinelloides f. circinelloides 1006PhL.</title>
        <authorList>
            <consortium name="The Broad Institute Genomics Platform"/>
            <person name="Cuomo C."/>
            <person name="Earl A."/>
            <person name="Findley K."/>
            <person name="Lee S.C."/>
            <person name="Walker B."/>
            <person name="Young S."/>
            <person name="Zeng Q."/>
            <person name="Gargeya S."/>
            <person name="Fitzgerald M."/>
            <person name="Haas B."/>
            <person name="Abouelleil A."/>
            <person name="Allen A.W."/>
            <person name="Alvarado L."/>
            <person name="Arachchi H.M."/>
            <person name="Berlin A.M."/>
            <person name="Chapman S.B."/>
            <person name="Gainer-Dewar J."/>
            <person name="Goldberg J."/>
            <person name="Griggs A."/>
            <person name="Gujja S."/>
            <person name="Hansen M."/>
            <person name="Howarth C."/>
            <person name="Imamovic A."/>
            <person name="Ireland A."/>
            <person name="Larimer J."/>
            <person name="McCowan C."/>
            <person name="Murphy C."/>
            <person name="Pearson M."/>
            <person name="Poon T.W."/>
            <person name="Priest M."/>
            <person name="Roberts A."/>
            <person name="Saif S."/>
            <person name="Shea T."/>
            <person name="Sisk P."/>
            <person name="Sykes S."/>
            <person name="Wortman J."/>
            <person name="Nusbaum C."/>
            <person name="Birren B."/>
        </authorList>
    </citation>
    <scope>NUCLEOTIDE SEQUENCE [LARGE SCALE GENOMIC DNA]</scope>
    <source>
        <strain evidence="2">1006PhL</strain>
    </source>
</reference>
<dbReference type="VEuPathDB" id="FungiDB:HMPREF1544_07421"/>
<organism evidence="1 2">
    <name type="scientific">Mucor circinelloides f. circinelloides (strain 1006PhL)</name>
    <name type="common">Mucormycosis agent</name>
    <name type="synonym">Calyptromyces circinelloides</name>
    <dbReference type="NCBI Taxonomy" id="1220926"/>
    <lineage>
        <taxon>Eukaryota</taxon>
        <taxon>Fungi</taxon>
        <taxon>Fungi incertae sedis</taxon>
        <taxon>Mucoromycota</taxon>
        <taxon>Mucoromycotina</taxon>
        <taxon>Mucoromycetes</taxon>
        <taxon>Mucorales</taxon>
        <taxon>Mucorineae</taxon>
        <taxon>Mucoraceae</taxon>
        <taxon>Mucor</taxon>
    </lineage>
</organism>
<protein>
    <recommendedName>
        <fullName evidence="3">Fungal-type protein kinase domain-containing protein</fullName>
    </recommendedName>
</protein>
<name>S2JBD8_MUCC1</name>
<dbReference type="AlphaFoldDB" id="S2JBD8"/>
<evidence type="ECO:0000313" key="2">
    <source>
        <dbReference type="Proteomes" id="UP000014254"/>
    </source>
</evidence>
<evidence type="ECO:0000313" key="1">
    <source>
        <dbReference type="EMBL" id="EPB85752.1"/>
    </source>
</evidence>